<dbReference type="HAMAP" id="MF_01820">
    <property type="entry name" value="GTPase_RsgA"/>
    <property type="match status" value="1"/>
</dbReference>
<dbReference type="PANTHER" id="PTHR32120:SF10">
    <property type="entry name" value="SMALL RIBOSOMAL SUBUNIT BIOGENESIS GTPASE RSGA"/>
    <property type="match status" value="1"/>
</dbReference>
<dbReference type="EMBL" id="CP011213">
    <property type="protein sequence ID" value="AKM82548.1"/>
    <property type="molecule type" value="Genomic_DNA"/>
</dbReference>
<dbReference type="SUPFAM" id="SSF52540">
    <property type="entry name" value="P-loop containing nucleoside triphosphate hydrolases"/>
    <property type="match status" value="1"/>
</dbReference>
<sequence length="360" mass="40659">MNISLQNLGFDEYFVTLCKELRIELDAVARIIAEHRGLYIVKNLKGDFQAKITGKQIFTASSREDYPAVGDWVVIKMADDNQAIIKQILPRKTILRKTVVSRKSTDKTKSQIIAANVDIAFVVESVDRDYSLNRFERYFSLAEDGKVKPSIILNKVDLITKDELETKIAEIQNRFKDCTVVPTSTATQEGIELLKNSLYPGKTYCFLGSSGVGKSSLINILLGEKVAKTAEVGQSTERGKHTTTHREMYFLSGGGIVIDNPGMREVGLADSTEGVKTTFNEIADLAKQCQFTDCTHIHESGCAVKEAIDSELFSKEKYENYIQLKKEADHLEMTNYEKKYKEKKFGKSLKNYQKRIKDFE</sequence>
<dbReference type="InterPro" id="IPR004881">
    <property type="entry name" value="Ribosome_biogen_GTPase_RsgA"/>
</dbReference>
<evidence type="ECO:0000313" key="14">
    <source>
        <dbReference type="Proteomes" id="UP000035648"/>
    </source>
</evidence>
<feature type="binding site" evidence="10">
    <location>
        <position position="302"/>
    </location>
    <ligand>
        <name>Zn(2+)</name>
        <dbReference type="ChEBI" id="CHEBI:29105"/>
    </ligand>
</feature>
<dbReference type="GO" id="GO:0005737">
    <property type="term" value="C:cytoplasm"/>
    <property type="evidence" value="ECO:0007669"/>
    <property type="project" value="UniProtKB-SubCell"/>
</dbReference>
<dbReference type="CDD" id="cd01854">
    <property type="entry name" value="YjeQ_EngC"/>
    <property type="match status" value="1"/>
</dbReference>
<evidence type="ECO:0000259" key="12">
    <source>
        <dbReference type="PROSITE" id="PS51721"/>
    </source>
</evidence>
<evidence type="ECO:0000256" key="9">
    <source>
        <dbReference type="ARBA" id="ARBA00023134"/>
    </source>
</evidence>
<organism evidence="13 14">
    <name type="scientific">Berkelbacteria bacterium GW2011_GWE1_39_12</name>
    <dbReference type="NCBI Taxonomy" id="1618337"/>
    <lineage>
        <taxon>Bacteria</taxon>
        <taxon>Candidatus Berkelbacteria</taxon>
    </lineage>
</organism>
<dbReference type="PROSITE" id="PS51721">
    <property type="entry name" value="G_CP"/>
    <property type="match status" value="1"/>
</dbReference>
<evidence type="ECO:0000256" key="2">
    <source>
        <dbReference type="ARBA" id="ARBA00022517"/>
    </source>
</evidence>
<dbReference type="GO" id="GO:0003924">
    <property type="term" value="F:GTPase activity"/>
    <property type="evidence" value="ECO:0007669"/>
    <property type="project" value="UniProtKB-UniRule"/>
</dbReference>
<dbReference type="PANTHER" id="PTHR32120">
    <property type="entry name" value="SMALL RIBOSOMAL SUBUNIT BIOGENESIS GTPASE RSGA"/>
    <property type="match status" value="1"/>
</dbReference>
<dbReference type="Gene3D" id="2.40.50.140">
    <property type="entry name" value="Nucleic acid-binding proteins"/>
    <property type="match status" value="1"/>
</dbReference>
<evidence type="ECO:0000256" key="1">
    <source>
        <dbReference type="ARBA" id="ARBA00022490"/>
    </source>
</evidence>
<evidence type="ECO:0000256" key="3">
    <source>
        <dbReference type="ARBA" id="ARBA00022723"/>
    </source>
</evidence>
<dbReference type="SUPFAM" id="SSF50249">
    <property type="entry name" value="Nucleic acid-binding proteins"/>
    <property type="match status" value="1"/>
</dbReference>
<feature type="domain" description="CP-type G" evidence="12">
    <location>
        <begin position="106"/>
        <end position="266"/>
    </location>
</feature>
<evidence type="ECO:0000256" key="7">
    <source>
        <dbReference type="ARBA" id="ARBA00022833"/>
    </source>
</evidence>
<comment type="function">
    <text evidence="10">One of several proteins that assist in the late maturation steps of the functional core of the 30S ribosomal subunit. Helps release RbfA from mature subunits. May play a role in the assembly of ribosomal proteins into the subunit. Circularly permuted GTPase that catalyzes slow GTP hydrolysis, GTPase activity is stimulated by the 30S ribosomal subunit.</text>
</comment>
<feature type="domain" description="EngC GTPase" evidence="11">
    <location>
        <begin position="115"/>
        <end position="264"/>
    </location>
</feature>
<dbReference type="InterPro" id="IPR012340">
    <property type="entry name" value="NA-bd_OB-fold"/>
</dbReference>
<dbReference type="Pfam" id="PF03193">
    <property type="entry name" value="RsgA_GTPase"/>
    <property type="match status" value="1"/>
</dbReference>
<comment type="subcellular location">
    <subcellularLocation>
        <location evidence="10">Cytoplasm</location>
    </subcellularLocation>
</comment>
<dbReference type="GO" id="GO:0019843">
    <property type="term" value="F:rRNA binding"/>
    <property type="evidence" value="ECO:0007669"/>
    <property type="project" value="UniProtKB-KW"/>
</dbReference>
<dbReference type="EC" id="3.6.1.-" evidence="10"/>
<keyword evidence="3 10" id="KW-0479">Metal-binding</keyword>
<reference evidence="13 14" key="1">
    <citation type="journal article" date="2015" name="Nature">
        <title>rRNA introns, odd ribosomes, and small enigmatic genomes across a large radiation of phyla.</title>
        <authorList>
            <person name="Brown C.T."/>
            <person name="Hug L.A."/>
            <person name="Thomas B.C."/>
            <person name="Sharon I."/>
            <person name="Castelle C.J."/>
            <person name="Singh A."/>
            <person name="Wilkins M.J."/>
            <person name="Williams K.H."/>
            <person name="Banfield J.F."/>
        </authorList>
    </citation>
    <scope>NUCLEOTIDE SEQUENCE [LARGE SCALE GENOMIC DNA]</scope>
</reference>
<feature type="binding site" evidence="10">
    <location>
        <begin position="208"/>
        <end position="216"/>
    </location>
    <ligand>
        <name>GTP</name>
        <dbReference type="ChEBI" id="CHEBI:37565"/>
    </ligand>
</feature>
<evidence type="ECO:0000256" key="5">
    <source>
        <dbReference type="ARBA" id="ARBA00022741"/>
    </source>
</evidence>
<evidence type="ECO:0000259" key="11">
    <source>
        <dbReference type="PROSITE" id="PS50936"/>
    </source>
</evidence>
<keyword evidence="9 10" id="KW-0342">GTP-binding</keyword>
<feature type="binding site" evidence="10">
    <location>
        <begin position="154"/>
        <end position="157"/>
    </location>
    <ligand>
        <name>GTP</name>
        <dbReference type="ChEBI" id="CHEBI:37565"/>
    </ligand>
</feature>
<keyword evidence="8 10" id="KW-0694">RNA-binding</keyword>
<dbReference type="KEGG" id="bbgw:UT28_C0001G0768"/>
<dbReference type="GO" id="GO:0042274">
    <property type="term" value="P:ribosomal small subunit biogenesis"/>
    <property type="evidence" value="ECO:0007669"/>
    <property type="project" value="UniProtKB-UniRule"/>
</dbReference>
<evidence type="ECO:0000256" key="4">
    <source>
        <dbReference type="ARBA" id="ARBA00022730"/>
    </source>
</evidence>
<keyword evidence="6 10" id="KW-0378">Hydrolase</keyword>
<dbReference type="Proteomes" id="UP000035648">
    <property type="component" value="Chromosome"/>
</dbReference>
<dbReference type="Gene3D" id="3.40.50.300">
    <property type="entry name" value="P-loop containing nucleotide triphosphate hydrolases"/>
    <property type="match status" value="1"/>
</dbReference>
<dbReference type="InterPro" id="IPR030378">
    <property type="entry name" value="G_CP_dom"/>
</dbReference>
<dbReference type="InterPro" id="IPR027417">
    <property type="entry name" value="P-loop_NTPase"/>
</dbReference>
<dbReference type="PROSITE" id="PS50936">
    <property type="entry name" value="ENGC_GTPASE"/>
    <property type="match status" value="1"/>
</dbReference>
<name>A0A0G4B558_9BACT</name>
<keyword evidence="2 10" id="KW-0690">Ribosome biogenesis</keyword>
<protein>
    <recommendedName>
        <fullName evidence="10">Small ribosomal subunit biogenesis GTPase RsgA</fullName>
        <ecNumber evidence="10">3.6.1.-</ecNumber>
    </recommendedName>
</protein>
<evidence type="ECO:0000256" key="8">
    <source>
        <dbReference type="ARBA" id="ARBA00022884"/>
    </source>
</evidence>
<feature type="binding site" evidence="10">
    <location>
        <position position="294"/>
    </location>
    <ligand>
        <name>Zn(2+)</name>
        <dbReference type="ChEBI" id="CHEBI:29105"/>
    </ligand>
</feature>
<dbReference type="PATRIC" id="fig|1618337.4.peg.755"/>
<keyword evidence="7 10" id="KW-0862">Zinc</keyword>
<comment type="similarity">
    <text evidence="10">Belongs to the TRAFAC class YlqF/YawG GTPase family. RsgA subfamily.</text>
</comment>
<evidence type="ECO:0000256" key="6">
    <source>
        <dbReference type="ARBA" id="ARBA00022801"/>
    </source>
</evidence>
<dbReference type="Gene3D" id="1.10.40.50">
    <property type="entry name" value="Probable gtpase engc, domain 3"/>
    <property type="match status" value="1"/>
</dbReference>
<comment type="cofactor">
    <cofactor evidence="10">
        <name>Zn(2+)</name>
        <dbReference type="ChEBI" id="CHEBI:29105"/>
    </cofactor>
    <text evidence="10">Binds 1 zinc ion per subunit.</text>
</comment>
<keyword evidence="5 10" id="KW-0547">Nucleotide-binding</keyword>
<accession>A0A0G4B558</accession>
<dbReference type="NCBIfam" id="TIGR00157">
    <property type="entry name" value="ribosome small subunit-dependent GTPase A"/>
    <property type="match status" value="1"/>
</dbReference>
<dbReference type="GO" id="GO:0005525">
    <property type="term" value="F:GTP binding"/>
    <property type="evidence" value="ECO:0007669"/>
    <property type="project" value="UniProtKB-UniRule"/>
</dbReference>
<proteinExistence type="inferred from homology"/>
<dbReference type="InterPro" id="IPR010914">
    <property type="entry name" value="RsgA_GTPase_dom"/>
</dbReference>
<dbReference type="AlphaFoldDB" id="A0A0G4B558"/>
<evidence type="ECO:0000256" key="10">
    <source>
        <dbReference type="HAMAP-Rule" id="MF_01820"/>
    </source>
</evidence>
<evidence type="ECO:0000313" key="13">
    <source>
        <dbReference type="EMBL" id="AKM82548.1"/>
    </source>
</evidence>
<keyword evidence="1 10" id="KW-0963">Cytoplasm</keyword>
<comment type="subunit">
    <text evidence="10">Monomer. Associates with 30S ribosomal subunit, binds 16S rRNA.</text>
</comment>
<keyword evidence="4 10" id="KW-0699">rRNA-binding</keyword>
<feature type="binding site" evidence="10">
    <location>
        <position position="289"/>
    </location>
    <ligand>
        <name>Zn(2+)</name>
        <dbReference type="ChEBI" id="CHEBI:29105"/>
    </ligand>
</feature>
<dbReference type="GO" id="GO:0046872">
    <property type="term" value="F:metal ion binding"/>
    <property type="evidence" value="ECO:0007669"/>
    <property type="project" value="UniProtKB-KW"/>
</dbReference>
<dbReference type="STRING" id="1618337.UT28_C0001G0768"/>
<feature type="binding site" evidence="10">
    <location>
        <position position="296"/>
    </location>
    <ligand>
        <name>Zn(2+)</name>
        <dbReference type="ChEBI" id="CHEBI:29105"/>
    </ligand>
</feature>
<gene>
    <name evidence="10" type="primary">rsgA</name>
    <name evidence="13" type="ORF">UT28_C0001G0768</name>
</gene>